<dbReference type="OrthoDB" id="9796381at2"/>
<dbReference type="InterPro" id="IPR050832">
    <property type="entry name" value="Bact_Acetyltransf"/>
</dbReference>
<dbReference type="GO" id="GO:0016747">
    <property type="term" value="F:acyltransferase activity, transferring groups other than amino-acyl groups"/>
    <property type="evidence" value="ECO:0007669"/>
    <property type="project" value="InterPro"/>
</dbReference>
<keyword evidence="1 4" id="KW-0808">Transferase</keyword>
<gene>
    <name evidence="4" type="ORF">HNQ51_000504</name>
</gene>
<evidence type="ECO:0000256" key="2">
    <source>
        <dbReference type="ARBA" id="ARBA00023315"/>
    </source>
</evidence>
<dbReference type="PANTHER" id="PTHR43877">
    <property type="entry name" value="AMINOALKYLPHOSPHONATE N-ACETYLTRANSFERASE-RELATED-RELATED"/>
    <property type="match status" value="1"/>
</dbReference>
<dbReference type="EMBL" id="JACHHO010000001">
    <property type="protein sequence ID" value="MBB5203211.1"/>
    <property type="molecule type" value="Genomic_DNA"/>
</dbReference>
<proteinExistence type="predicted"/>
<evidence type="ECO:0000259" key="3">
    <source>
        <dbReference type="PROSITE" id="PS51186"/>
    </source>
</evidence>
<sequence length="179" mass="19655">MEPISIQPWGPEHSPEQLTSLLHRAYATLAAQGWNFTAANQSVEVTRQRIAQGQTWVAQRAGEWVGTVQVRGPKPADENYLLDPAPALYTQAGTAILSQLAVHPDCRGQGLAERLMDAAEAWAKAQGFQRVALDTALPAQALRARYQRRGYVEQGQLQWTGKTYASVLMCKALNDKEAA</sequence>
<dbReference type="InterPro" id="IPR016181">
    <property type="entry name" value="Acyl_CoA_acyltransferase"/>
</dbReference>
<evidence type="ECO:0000313" key="5">
    <source>
        <dbReference type="Proteomes" id="UP000554837"/>
    </source>
</evidence>
<reference evidence="4 5" key="1">
    <citation type="submission" date="2020-08" db="EMBL/GenBank/DDBJ databases">
        <title>Genomic Encyclopedia of Type Strains, Phase IV (KMG-IV): sequencing the most valuable type-strain genomes for metagenomic binning, comparative biology and taxonomic classification.</title>
        <authorList>
            <person name="Goeker M."/>
        </authorList>
    </citation>
    <scope>NUCLEOTIDE SEQUENCE [LARGE SCALE GENOMIC DNA]</scope>
    <source>
        <strain evidence="4 5">DSM 23958</strain>
    </source>
</reference>
<dbReference type="Pfam" id="PF00583">
    <property type="entry name" value="Acetyltransf_1"/>
    <property type="match status" value="1"/>
</dbReference>
<keyword evidence="2" id="KW-0012">Acyltransferase</keyword>
<organism evidence="4 5">
    <name type="scientific">Inhella inkyongensis</name>
    <dbReference type="NCBI Taxonomy" id="392593"/>
    <lineage>
        <taxon>Bacteria</taxon>
        <taxon>Pseudomonadati</taxon>
        <taxon>Pseudomonadota</taxon>
        <taxon>Betaproteobacteria</taxon>
        <taxon>Burkholderiales</taxon>
        <taxon>Sphaerotilaceae</taxon>
        <taxon>Inhella</taxon>
    </lineage>
</organism>
<dbReference type="SUPFAM" id="SSF55729">
    <property type="entry name" value="Acyl-CoA N-acyltransferases (Nat)"/>
    <property type="match status" value="1"/>
</dbReference>
<dbReference type="PANTHER" id="PTHR43877:SF2">
    <property type="entry name" value="AMINOALKYLPHOSPHONATE N-ACETYLTRANSFERASE-RELATED"/>
    <property type="match status" value="1"/>
</dbReference>
<dbReference type="Gene3D" id="3.40.630.30">
    <property type="match status" value="1"/>
</dbReference>
<evidence type="ECO:0000313" key="4">
    <source>
        <dbReference type="EMBL" id="MBB5203211.1"/>
    </source>
</evidence>
<dbReference type="PROSITE" id="PS51186">
    <property type="entry name" value="GNAT"/>
    <property type="match status" value="1"/>
</dbReference>
<keyword evidence="5" id="KW-1185">Reference proteome</keyword>
<accession>A0A840S3G6</accession>
<dbReference type="AlphaFoldDB" id="A0A840S3G6"/>
<protein>
    <submittedName>
        <fullName evidence="4">GNAT superfamily N-acetyltransferase</fullName>
    </submittedName>
</protein>
<dbReference type="RefSeq" id="WP_138857718.1">
    <property type="nucleotide sequence ID" value="NZ_CP040709.1"/>
</dbReference>
<feature type="domain" description="N-acetyltransferase" evidence="3">
    <location>
        <begin position="4"/>
        <end position="174"/>
    </location>
</feature>
<dbReference type="InterPro" id="IPR000182">
    <property type="entry name" value="GNAT_dom"/>
</dbReference>
<dbReference type="CDD" id="cd04301">
    <property type="entry name" value="NAT_SF"/>
    <property type="match status" value="1"/>
</dbReference>
<evidence type="ECO:0000256" key="1">
    <source>
        <dbReference type="ARBA" id="ARBA00022679"/>
    </source>
</evidence>
<comment type="caution">
    <text evidence="4">The sequence shown here is derived from an EMBL/GenBank/DDBJ whole genome shotgun (WGS) entry which is preliminary data.</text>
</comment>
<name>A0A840S3G6_9BURK</name>
<dbReference type="Proteomes" id="UP000554837">
    <property type="component" value="Unassembled WGS sequence"/>
</dbReference>